<dbReference type="Gene3D" id="3.30.590.10">
    <property type="entry name" value="Glutamine synthetase/guanido kinase, catalytic domain"/>
    <property type="match status" value="2"/>
</dbReference>
<dbReference type="Proteomes" id="UP000574390">
    <property type="component" value="Unassembled WGS sequence"/>
</dbReference>
<keyword evidence="13" id="KW-1185">Reference proteome</keyword>
<dbReference type="FunFam" id="1.10.135.10:FF:000003">
    <property type="entry name" value="Three-domain arginine kinase"/>
    <property type="match status" value="1"/>
</dbReference>
<evidence type="ECO:0000313" key="12">
    <source>
        <dbReference type="EMBL" id="KAF4712412.1"/>
    </source>
</evidence>
<keyword evidence="2 7" id="KW-0808">Transferase</keyword>
<evidence type="ECO:0000256" key="8">
    <source>
        <dbReference type="RuleBase" id="RU000505"/>
    </source>
</evidence>
<evidence type="ECO:0000256" key="1">
    <source>
        <dbReference type="ARBA" id="ARBA00006798"/>
    </source>
</evidence>
<feature type="binding site" evidence="7">
    <location>
        <begin position="203"/>
        <end position="207"/>
    </location>
    <ligand>
        <name>ATP</name>
        <dbReference type="ChEBI" id="CHEBI:30616"/>
    </ligand>
</feature>
<keyword evidence="4 7" id="KW-0418">Kinase</keyword>
<dbReference type="InterPro" id="IPR014746">
    <property type="entry name" value="Gln_synth/guanido_kin_cat_dom"/>
</dbReference>
<feature type="binding site" evidence="7">
    <location>
        <begin position="652"/>
        <end position="656"/>
    </location>
    <ligand>
        <name>ATP</name>
        <dbReference type="ChEBI" id="CHEBI:30616"/>
    </ligand>
</feature>
<evidence type="ECO:0000259" key="10">
    <source>
        <dbReference type="PROSITE" id="PS51510"/>
    </source>
</evidence>
<dbReference type="InterPro" id="IPR022414">
    <property type="entry name" value="ATP-guanido_PTrfase_cat"/>
</dbReference>
<dbReference type="EMBL" id="JABANO010041240">
    <property type="protein sequence ID" value="KAF4679686.1"/>
    <property type="molecule type" value="Genomic_DNA"/>
</dbReference>
<evidence type="ECO:0000313" key="13">
    <source>
        <dbReference type="Proteomes" id="UP000553632"/>
    </source>
</evidence>
<dbReference type="GO" id="GO:0005524">
    <property type="term" value="F:ATP binding"/>
    <property type="evidence" value="ECO:0007669"/>
    <property type="project" value="UniProtKB-UniRule"/>
</dbReference>
<evidence type="ECO:0000256" key="6">
    <source>
        <dbReference type="PROSITE-ProRule" id="PRU00842"/>
    </source>
</evidence>
<dbReference type="InterPro" id="IPR000749">
    <property type="entry name" value="ATP-guanido_PTrfase"/>
</dbReference>
<gene>
    <name evidence="12" type="primary">CKMT2_8</name>
    <name evidence="11" type="synonym">CKMT2_5</name>
    <name evidence="12" type="ORF">FOZ62_025661</name>
    <name evidence="11" type="ORF">FOZ63_026929</name>
</gene>
<dbReference type="InterPro" id="IPR036802">
    <property type="entry name" value="ATP-guanido_PTrfase_N_sf"/>
</dbReference>
<dbReference type="PANTHER" id="PTHR11547:SF38">
    <property type="entry name" value="ARGININE KINASE 1-RELATED"/>
    <property type="match status" value="1"/>
</dbReference>
<protein>
    <submittedName>
        <fullName evidence="12">Creatine kinase S-type, mitochondrial</fullName>
    </submittedName>
</protein>
<feature type="domain" description="Phosphagen kinase C-terminal" evidence="10">
    <location>
        <begin position="200"/>
        <end position="445"/>
    </location>
</feature>
<dbReference type="EMBL" id="JABANM010026786">
    <property type="protein sequence ID" value="KAF4712412.1"/>
    <property type="molecule type" value="Genomic_DNA"/>
</dbReference>
<organism evidence="12 14">
    <name type="scientific">Perkinsus olseni</name>
    <name type="common">Perkinsus atlanticus</name>
    <dbReference type="NCBI Taxonomy" id="32597"/>
    <lineage>
        <taxon>Eukaryota</taxon>
        <taxon>Sar</taxon>
        <taxon>Alveolata</taxon>
        <taxon>Perkinsozoa</taxon>
        <taxon>Perkinsea</taxon>
        <taxon>Perkinsida</taxon>
        <taxon>Perkinsidae</taxon>
        <taxon>Perkinsus</taxon>
    </lineage>
</organism>
<dbReference type="SUPFAM" id="SSF48034">
    <property type="entry name" value="Guanido kinase N-terminal domain"/>
    <property type="match status" value="2"/>
</dbReference>
<comment type="similarity">
    <text evidence="1 6 8">Belongs to the ATP:guanido phosphotransferase family.</text>
</comment>
<dbReference type="Pfam" id="PF00217">
    <property type="entry name" value="ATP-gua_Ptrans"/>
    <property type="match status" value="1"/>
</dbReference>
<dbReference type="InterPro" id="IPR022413">
    <property type="entry name" value="ATP-guanido_PTrfase_N"/>
</dbReference>
<evidence type="ECO:0000256" key="7">
    <source>
        <dbReference type="PROSITE-ProRule" id="PRU00843"/>
    </source>
</evidence>
<feature type="domain" description="Phosphagen kinase N-terminal" evidence="9">
    <location>
        <begin position="533"/>
        <end position="621"/>
    </location>
</feature>
<keyword evidence="5 7" id="KW-0067">ATP-binding</keyword>
<dbReference type="InterPro" id="IPR022415">
    <property type="entry name" value="ATP-guanido_PTrfase_AS"/>
</dbReference>
<dbReference type="PROSITE" id="PS51510">
    <property type="entry name" value="PHOSPHAGEN_KINASE_C"/>
    <property type="match status" value="2"/>
</dbReference>
<dbReference type="Gene3D" id="1.10.135.10">
    <property type="entry name" value="ATP:guanido phosphotransferase, N-terminal domain"/>
    <property type="match status" value="2"/>
</dbReference>
<dbReference type="GO" id="GO:0004111">
    <property type="term" value="F:creatine kinase activity"/>
    <property type="evidence" value="ECO:0007669"/>
    <property type="project" value="InterPro"/>
</dbReference>
<dbReference type="SUPFAM" id="SSF55931">
    <property type="entry name" value="Glutamine synthetase/guanido kinase"/>
    <property type="match status" value="2"/>
</dbReference>
<evidence type="ECO:0000259" key="9">
    <source>
        <dbReference type="PROSITE" id="PS51509"/>
    </source>
</evidence>
<reference evidence="13 14" key="1">
    <citation type="submission" date="2020-04" db="EMBL/GenBank/DDBJ databases">
        <title>Perkinsus olseni comparative genomics.</title>
        <authorList>
            <person name="Bogema D.R."/>
        </authorList>
    </citation>
    <scope>NUCLEOTIDE SEQUENCE [LARGE SCALE GENOMIC DNA]</scope>
    <source>
        <strain evidence="12">ATCC PRA-205</strain>
        <strain evidence="11 13">ATCC PRA-207</strain>
    </source>
</reference>
<sequence>MSAAAATAPQYPSVLRPASAPAPGINRLALALAGTSTGLLIYVVLSPKRYPPHHFDKQFITVDEWIQQGVGNFEYYCPEKGATFPPYKWLDRLPDLHQHNNNTADVLRRNPGLYDDLKRRATENGINFGKCIKTGIDNISAQVDEQVGVVAGDLESYSTFRELFDEIISRLHAYPKDGSQPHDFHSEKLTDARIDPLGKYVLSCTSRVVRSLEGFDFPPTLSFKDRREVERVIAAALAGLDGVPKGTYHPLPGSLSYTDTTLSKSEEARLKEEGILMPEPASTIVLSSGIGRHWPDGRGIFSNAQRDLYVWVNNSDHMEIFSKARGDDVKGSFERLMRMVGDLEKGLRGQECGFAHDDHLGYVSTCPSNLGTGLRISLEMRLPNLMDRPDFRDILRKLGLRIMVTEASTNVCSIENTRTMGLTEVQLTNDFMGSCTKLVGIESRLEEGLAVDDEVRAMFSDGNFRRAFQQANVVTPLMGGLSIVAGVGALWKLTRPEYPPRSLAPELKPLPERIRKGLGDDEYYCEEVGATFPADEPPRKLPDLSKHESLLARVLKEKPSLYKYLRERVTSNGVTIAKCIKTGIDNPSTADGGEIGIVAGDEESYETFKELFNIIIDRWHRGYPSHAKHTNDLDHHRIARTRIDPTGKYVISCCASAVRSIRGFKLPPSISFQERREVEKLSTQALADLPADLHGHYHPLVGSRSINAIEEDAASGATHGLGEFTYPQAGPVLSSGIGRHWPDARGVFRTETGDLSVRINNTDHLEFISQRMGDDVKLTLSGVTRNFILSSESFPMPHLFGVILLLALNVLLQAQPSGKYCGSPSTAAGNATVYVTMTSQATFDITVWLSPSGGQDVASTKTGLRSPELRMSTTLRQAVSQLRTSINC</sequence>
<dbReference type="AlphaFoldDB" id="A0A7J6QWA1"/>
<comment type="caution">
    <text evidence="7">Lacks conserved residue(s) required for the propagation of feature annotation.</text>
</comment>
<dbReference type="GO" id="GO:0046314">
    <property type="term" value="P:phosphocreatine biosynthetic process"/>
    <property type="evidence" value="ECO:0007669"/>
    <property type="project" value="InterPro"/>
</dbReference>
<keyword evidence="3 7" id="KW-0547">Nucleotide-binding</keyword>
<dbReference type="Pfam" id="PF02807">
    <property type="entry name" value="ATP-gua_PtransN"/>
    <property type="match status" value="2"/>
</dbReference>
<dbReference type="GO" id="GO:0005615">
    <property type="term" value="C:extracellular space"/>
    <property type="evidence" value="ECO:0007669"/>
    <property type="project" value="TreeGrafter"/>
</dbReference>
<evidence type="ECO:0000256" key="3">
    <source>
        <dbReference type="ARBA" id="ARBA00022741"/>
    </source>
</evidence>
<accession>A0A7J6QWA1</accession>
<evidence type="ECO:0000313" key="11">
    <source>
        <dbReference type="EMBL" id="KAF4679686.1"/>
    </source>
</evidence>
<proteinExistence type="inferred from homology"/>
<feature type="binding site" evidence="7">
    <location>
        <begin position="375"/>
        <end position="379"/>
    </location>
    <ligand>
        <name>ATP</name>
        <dbReference type="ChEBI" id="CHEBI:30616"/>
    </ligand>
</feature>
<dbReference type="Proteomes" id="UP000553632">
    <property type="component" value="Unassembled WGS sequence"/>
</dbReference>
<evidence type="ECO:0000313" key="14">
    <source>
        <dbReference type="Proteomes" id="UP000574390"/>
    </source>
</evidence>
<name>A0A7J6QWA1_PEROL</name>
<dbReference type="PROSITE" id="PS51509">
    <property type="entry name" value="PHOSPHAGEN_KINASE_N"/>
    <property type="match status" value="2"/>
</dbReference>
<evidence type="ECO:0000256" key="2">
    <source>
        <dbReference type="ARBA" id="ARBA00022679"/>
    </source>
</evidence>
<comment type="caution">
    <text evidence="12">The sequence shown here is derived from an EMBL/GenBank/DDBJ whole genome shotgun (WGS) entry which is preliminary data.</text>
</comment>
<evidence type="ECO:0000256" key="4">
    <source>
        <dbReference type="ARBA" id="ARBA00022777"/>
    </source>
</evidence>
<dbReference type="PANTHER" id="PTHR11547">
    <property type="entry name" value="ARGININE OR CREATINE KINASE"/>
    <property type="match status" value="1"/>
</dbReference>
<feature type="domain" description="Phosphagen kinase N-terminal" evidence="9">
    <location>
        <begin position="85"/>
        <end position="173"/>
    </location>
</feature>
<dbReference type="PROSITE" id="PS00112">
    <property type="entry name" value="PHOSPHAGEN_KINASE"/>
    <property type="match status" value="1"/>
</dbReference>
<feature type="domain" description="Phosphagen kinase C-terminal" evidence="10">
    <location>
        <begin position="649"/>
        <end position="777"/>
    </location>
</feature>
<feature type="binding site" evidence="7">
    <location>
        <begin position="403"/>
        <end position="408"/>
    </location>
    <ligand>
        <name>ATP</name>
        <dbReference type="ChEBI" id="CHEBI:30616"/>
    </ligand>
</feature>
<evidence type="ECO:0000256" key="5">
    <source>
        <dbReference type="ARBA" id="ARBA00022840"/>
    </source>
</evidence>
<dbReference type="OMA" id="MLIDPTH"/>